<reference evidence="2" key="1">
    <citation type="submission" date="2020-09" db="EMBL/GenBank/DDBJ databases">
        <authorList>
            <person name="Palma L."/>
            <person name="Caballero P."/>
            <person name="Berry C."/>
            <person name="Del Valle E."/>
        </authorList>
    </citation>
    <scope>NUCLEOTIDE SEQUENCE</scope>
    <source>
        <strain evidence="2">M</strain>
    </source>
</reference>
<feature type="signal peptide" evidence="1">
    <location>
        <begin position="1"/>
        <end position="22"/>
    </location>
</feature>
<proteinExistence type="predicted"/>
<reference evidence="2" key="2">
    <citation type="journal article" date="2024" name="Toxins">
        <title>Genome Sequence Analysis of Native Xenorhabdus Strains Isolated from Entomopathogenic Nematodes in Argentina.</title>
        <authorList>
            <person name="Palma L."/>
            <person name="Frizzo L."/>
            <person name="Kaiser S."/>
            <person name="Berry C."/>
            <person name="Caballero P."/>
            <person name="Bode H.B."/>
            <person name="Del Valle E.E."/>
        </authorList>
    </citation>
    <scope>NUCLEOTIDE SEQUENCE</scope>
    <source>
        <strain evidence="2">M</strain>
    </source>
</reference>
<protein>
    <recommendedName>
        <fullName evidence="3">Secreted protein</fullName>
    </recommendedName>
</protein>
<dbReference type="GeneID" id="97126713"/>
<name>A0AAW3YUM5_9GAMM</name>
<dbReference type="Proteomes" id="UP001193920">
    <property type="component" value="Unassembled WGS sequence"/>
</dbReference>
<feature type="chain" id="PRO_5043565587" description="Secreted protein" evidence="1">
    <location>
        <begin position="23"/>
        <end position="168"/>
    </location>
</feature>
<evidence type="ECO:0008006" key="3">
    <source>
        <dbReference type="Google" id="ProtNLM"/>
    </source>
</evidence>
<accession>A0AAW3YUM5</accession>
<keyword evidence="1" id="KW-0732">Signal</keyword>
<comment type="caution">
    <text evidence="2">The sequence shown here is derived from an EMBL/GenBank/DDBJ whole genome shotgun (WGS) entry which is preliminary data.</text>
</comment>
<dbReference type="RefSeq" id="WP_038240619.1">
    <property type="nucleotide sequence ID" value="NZ_CAWNPE010000001.1"/>
</dbReference>
<dbReference type="EMBL" id="JACXBF010000414">
    <property type="protein sequence ID" value="MBD2801907.1"/>
    <property type="molecule type" value="Genomic_DNA"/>
</dbReference>
<sequence>MKIINILFCSALYCLLISPVWADEKMVDADKQQILSADYNMEFKNHSSSVNNLVIVKQSSNCMYDSGADQISINPGNKQATHLEDNDNLFSACTLRAKWVEWSVSYDSMSCALRFERGYDFSDLGWYTVIKGCPDIVQSATCGNADCNQTKVYGSSSYMDINVEFLVQ</sequence>
<dbReference type="AlphaFoldDB" id="A0AAW3YUM5"/>
<evidence type="ECO:0000313" key="2">
    <source>
        <dbReference type="EMBL" id="MBD2801907.1"/>
    </source>
</evidence>
<gene>
    <name evidence="2" type="ORF">ID854_16055</name>
</gene>
<evidence type="ECO:0000256" key="1">
    <source>
        <dbReference type="SAM" id="SignalP"/>
    </source>
</evidence>
<organism evidence="2">
    <name type="scientific">Xenorhabdus szentirmaii</name>
    <dbReference type="NCBI Taxonomy" id="290112"/>
    <lineage>
        <taxon>Bacteria</taxon>
        <taxon>Pseudomonadati</taxon>
        <taxon>Pseudomonadota</taxon>
        <taxon>Gammaproteobacteria</taxon>
        <taxon>Enterobacterales</taxon>
        <taxon>Morganellaceae</taxon>
        <taxon>Xenorhabdus</taxon>
    </lineage>
</organism>